<reference evidence="2 3" key="1">
    <citation type="submission" date="2018-09" db="EMBL/GenBank/DDBJ databases">
        <title>Murine metabolic-syndrome-specific gut microbial biobank.</title>
        <authorList>
            <person name="Liu C."/>
        </authorList>
    </citation>
    <scope>NUCLEOTIDE SEQUENCE [LARGE SCALE GENOMIC DNA]</scope>
    <source>
        <strain evidence="2 3">0.1xD8-82</strain>
    </source>
</reference>
<dbReference type="AlphaFoldDB" id="A0A3A9AIM7"/>
<name>A0A3A9AIM7_9FIRM</name>
<dbReference type="RefSeq" id="WP_120469492.1">
    <property type="nucleotide sequence ID" value="NZ_RAYQ01000010.1"/>
</dbReference>
<dbReference type="OrthoDB" id="8582979at2"/>
<evidence type="ECO:0000256" key="1">
    <source>
        <dbReference type="SAM" id="Phobius"/>
    </source>
</evidence>
<dbReference type="Proteomes" id="UP000280696">
    <property type="component" value="Unassembled WGS sequence"/>
</dbReference>
<feature type="transmembrane region" description="Helical" evidence="1">
    <location>
        <begin position="234"/>
        <end position="254"/>
    </location>
</feature>
<accession>A0A3A9AIM7</accession>
<feature type="transmembrane region" description="Helical" evidence="1">
    <location>
        <begin position="20"/>
        <end position="40"/>
    </location>
</feature>
<dbReference type="PANTHER" id="PTHR36832">
    <property type="entry name" value="SLR1174 PROTEIN-RELATED"/>
    <property type="match status" value="1"/>
</dbReference>
<keyword evidence="1" id="KW-0472">Membrane</keyword>
<organism evidence="2 3">
    <name type="scientific">Parablautia intestinalis</name>
    <dbReference type="NCBI Taxonomy" id="2320100"/>
    <lineage>
        <taxon>Bacteria</taxon>
        <taxon>Bacillati</taxon>
        <taxon>Bacillota</taxon>
        <taxon>Clostridia</taxon>
        <taxon>Lachnospirales</taxon>
        <taxon>Lachnospiraceae</taxon>
        <taxon>Parablautia</taxon>
    </lineage>
</organism>
<keyword evidence="3" id="KW-1185">Reference proteome</keyword>
<proteinExistence type="predicted"/>
<evidence type="ECO:0000313" key="2">
    <source>
        <dbReference type="EMBL" id="RKI91322.1"/>
    </source>
</evidence>
<feature type="transmembrane region" description="Helical" evidence="1">
    <location>
        <begin position="116"/>
        <end position="134"/>
    </location>
</feature>
<keyword evidence="1" id="KW-1133">Transmembrane helix</keyword>
<keyword evidence="1" id="KW-0812">Transmembrane</keyword>
<feature type="transmembrane region" description="Helical" evidence="1">
    <location>
        <begin position="146"/>
        <end position="169"/>
    </location>
</feature>
<comment type="caution">
    <text evidence="2">The sequence shown here is derived from an EMBL/GenBank/DDBJ whole genome shotgun (WGS) entry which is preliminary data.</text>
</comment>
<feature type="transmembrane region" description="Helical" evidence="1">
    <location>
        <begin position="181"/>
        <end position="200"/>
    </location>
</feature>
<evidence type="ECO:0000313" key="3">
    <source>
        <dbReference type="Proteomes" id="UP000280696"/>
    </source>
</evidence>
<gene>
    <name evidence="2" type="ORF">D7V94_10500</name>
</gene>
<sequence length="267" mass="29808">MKKYISFFRLRFSMELQYRAAALAGVATQFFWGAMEILMFRAFYRTNPGAFPMTLQATCAYVWLQQAFLALFVTWVLENEIFDSILNGNIAYELCRPVNIYNMWFSRNLAMRISGAVLRCIPILLFAAFLPAPYGLMAPAGLTNFFLFFLTLLLGVGVTVAFCMLVYMLCFFTISPMGLRIVTVSMVEFLSGGIIPLPFLPDGVKQIIELLPFASMQNVPLRIYSGDLTGGGTLRALLLQVFWLCILVAAGKILDALAMKKVTVQGG</sequence>
<protein>
    <submittedName>
        <fullName evidence="2">ABC transporter permease</fullName>
    </submittedName>
</protein>
<feature type="transmembrane region" description="Helical" evidence="1">
    <location>
        <begin position="60"/>
        <end position="77"/>
    </location>
</feature>
<dbReference type="PANTHER" id="PTHR36832:SF2">
    <property type="entry name" value="INTEGRAL MEMBRANE PROTEIN"/>
    <property type="match status" value="1"/>
</dbReference>
<dbReference type="EMBL" id="RAYQ01000010">
    <property type="protein sequence ID" value="RKI91322.1"/>
    <property type="molecule type" value="Genomic_DNA"/>
</dbReference>